<name>X6P0V1_RETFI</name>
<organism evidence="1 2">
    <name type="scientific">Reticulomyxa filosa</name>
    <dbReference type="NCBI Taxonomy" id="46433"/>
    <lineage>
        <taxon>Eukaryota</taxon>
        <taxon>Sar</taxon>
        <taxon>Rhizaria</taxon>
        <taxon>Retaria</taxon>
        <taxon>Foraminifera</taxon>
        <taxon>Monothalamids</taxon>
        <taxon>Reticulomyxidae</taxon>
        <taxon>Reticulomyxa</taxon>
    </lineage>
</organism>
<gene>
    <name evidence="1" type="ORF">RFI_05409</name>
</gene>
<proteinExistence type="predicted"/>
<dbReference type="EMBL" id="ASPP01004758">
    <property type="protein sequence ID" value="ETO31709.1"/>
    <property type="molecule type" value="Genomic_DNA"/>
</dbReference>
<comment type="caution">
    <text evidence="1">The sequence shown here is derived from an EMBL/GenBank/DDBJ whole genome shotgun (WGS) entry which is preliminary data.</text>
</comment>
<protein>
    <submittedName>
        <fullName evidence="1">Uncharacterized protein</fullName>
    </submittedName>
</protein>
<evidence type="ECO:0000313" key="1">
    <source>
        <dbReference type="EMBL" id="ETO31709.1"/>
    </source>
</evidence>
<dbReference type="AlphaFoldDB" id="X6P0V1"/>
<evidence type="ECO:0000313" key="2">
    <source>
        <dbReference type="Proteomes" id="UP000023152"/>
    </source>
</evidence>
<keyword evidence="2" id="KW-1185">Reference proteome</keyword>
<sequence length="184" mass="21784">MRLGTHANKRISAFISPYFEFGKNAILEAVLIAESTRVKTILTKTTTGTSLNILRHSELSVNQSNKPKVREQKRRKEKQEINEKNIWKQKMKIRKEFFYKNYPTLVIGPVNGHQLESQTSILKIFERKGKTLATLIKAYTYFSMTWKTVFVHFQKSTTQQLENLVNHFNEMQQRQWKNLKGYQW</sequence>
<reference evidence="1 2" key="1">
    <citation type="journal article" date="2013" name="Curr. Biol.">
        <title>The Genome of the Foraminiferan Reticulomyxa filosa.</title>
        <authorList>
            <person name="Glockner G."/>
            <person name="Hulsmann N."/>
            <person name="Schleicher M."/>
            <person name="Noegel A.A."/>
            <person name="Eichinger L."/>
            <person name="Gallinger C."/>
            <person name="Pawlowski J."/>
            <person name="Sierra R."/>
            <person name="Euteneuer U."/>
            <person name="Pillet L."/>
            <person name="Moustafa A."/>
            <person name="Platzer M."/>
            <person name="Groth M."/>
            <person name="Szafranski K."/>
            <person name="Schliwa M."/>
        </authorList>
    </citation>
    <scope>NUCLEOTIDE SEQUENCE [LARGE SCALE GENOMIC DNA]</scope>
</reference>
<accession>X6P0V1</accession>
<dbReference type="Proteomes" id="UP000023152">
    <property type="component" value="Unassembled WGS sequence"/>
</dbReference>